<dbReference type="EMBL" id="CP096040">
    <property type="protein sequence ID" value="USQ95651.1"/>
    <property type="molecule type" value="Genomic_DNA"/>
</dbReference>
<accession>A0ABY4ZST9</accession>
<feature type="signal peptide" evidence="1">
    <location>
        <begin position="1"/>
        <end position="24"/>
    </location>
</feature>
<evidence type="ECO:0008006" key="4">
    <source>
        <dbReference type="Google" id="ProtNLM"/>
    </source>
</evidence>
<name>A0ABY4ZST9_9CAUL</name>
<gene>
    <name evidence="2" type="ORF">MZV50_24425</name>
</gene>
<keyword evidence="1" id="KW-0732">Signal</keyword>
<organism evidence="2 3">
    <name type="scientific">Caulobacter segnis</name>
    <dbReference type="NCBI Taxonomy" id="88688"/>
    <lineage>
        <taxon>Bacteria</taxon>
        <taxon>Pseudomonadati</taxon>
        <taxon>Pseudomonadota</taxon>
        <taxon>Alphaproteobacteria</taxon>
        <taxon>Caulobacterales</taxon>
        <taxon>Caulobacteraceae</taxon>
        <taxon>Caulobacter</taxon>
    </lineage>
</organism>
<feature type="chain" id="PRO_5045543185" description="Lipoprotein" evidence="1">
    <location>
        <begin position="25"/>
        <end position="204"/>
    </location>
</feature>
<evidence type="ECO:0000256" key="1">
    <source>
        <dbReference type="SAM" id="SignalP"/>
    </source>
</evidence>
<dbReference type="PROSITE" id="PS51257">
    <property type="entry name" value="PROKAR_LIPOPROTEIN"/>
    <property type="match status" value="1"/>
</dbReference>
<keyword evidence="3" id="KW-1185">Reference proteome</keyword>
<proteinExistence type="predicted"/>
<dbReference type="Proteomes" id="UP001057520">
    <property type="component" value="Chromosome"/>
</dbReference>
<protein>
    <recommendedName>
        <fullName evidence="4">Lipoprotein</fullName>
    </recommendedName>
</protein>
<sequence length="204" mass="22045">MRALVLTLLLAVSSCSAPPESAKAAPPQAGSGNAPAIPVQVSYRVQQQGGGLGVFVDEAAVFYEVGDPPNRVWVLERRRRDQKMGQVTFRADWIDGRACPALEAAIAKLGRLPPIGMAGLDTRSGVMISDTPEVTLMGPAAPKDGGFIMRRDTQGTVSHWWWETSKALEGCWRPKQPYIAGAYDLRSRLGSAEDEVKVMSPKAR</sequence>
<evidence type="ECO:0000313" key="3">
    <source>
        <dbReference type="Proteomes" id="UP001057520"/>
    </source>
</evidence>
<reference evidence="2 3" key="1">
    <citation type="submission" date="2022-04" db="EMBL/GenBank/DDBJ databases">
        <title>Genome sequence of soybean root-associated Caulobacter segnis RL271.</title>
        <authorList>
            <person name="Longley R."/>
            <person name="Bonito G."/>
            <person name="Trigodet F."/>
            <person name="Crosson S."/>
            <person name="Fiebig A."/>
        </authorList>
    </citation>
    <scope>NUCLEOTIDE SEQUENCE [LARGE SCALE GENOMIC DNA]</scope>
    <source>
        <strain evidence="2 3">RL271</strain>
    </source>
</reference>
<evidence type="ECO:0000313" key="2">
    <source>
        <dbReference type="EMBL" id="USQ95651.1"/>
    </source>
</evidence>